<proteinExistence type="predicted"/>
<dbReference type="EMBL" id="JAGFNK010000061">
    <property type="protein sequence ID" value="KAI9509545.1"/>
    <property type="molecule type" value="Genomic_DNA"/>
</dbReference>
<protein>
    <submittedName>
        <fullName evidence="1">Ribonuclease III domain-containing protein</fullName>
    </submittedName>
</protein>
<gene>
    <name evidence="1" type="ORF">F5148DRAFT_1345392</name>
</gene>
<accession>A0ACC0UDA4</accession>
<evidence type="ECO:0000313" key="2">
    <source>
        <dbReference type="Proteomes" id="UP001207468"/>
    </source>
</evidence>
<name>A0ACC0UDA4_9AGAM</name>
<comment type="caution">
    <text evidence="1">The sequence shown here is derived from an EMBL/GenBank/DDBJ whole genome shotgun (WGS) entry which is preliminary data.</text>
</comment>
<keyword evidence="2" id="KW-1185">Reference proteome</keyword>
<evidence type="ECO:0000313" key="1">
    <source>
        <dbReference type="EMBL" id="KAI9509545.1"/>
    </source>
</evidence>
<organism evidence="1 2">
    <name type="scientific">Russula earlei</name>
    <dbReference type="NCBI Taxonomy" id="71964"/>
    <lineage>
        <taxon>Eukaryota</taxon>
        <taxon>Fungi</taxon>
        <taxon>Dikarya</taxon>
        <taxon>Basidiomycota</taxon>
        <taxon>Agaricomycotina</taxon>
        <taxon>Agaricomycetes</taxon>
        <taxon>Russulales</taxon>
        <taxon>Russulaceae</taxon>
        <taxon>Russula</taxon>
    </lineage>
</organism>
<reference evidence="1" key="1">
    <citation type="submission" date="2021-03" db="EMBL/GenBank/DDBJ databases">
        <title>Evolutionary priming and transition to the ectomycorrhizal habit in an iconic lineage of mushroom-forming fungi: is preadaptation a requirement?</title>
        <authorList>
            <consortium name="DOE Joint Genome Institute"/>
            <person name="Looney B.P."/>
            <person name="Miyauchi S."/>
            <person name="Morin E."/>
            <person name="Drula E."/>
            <person name="Courty P.E."/>
            <person name="Chicoki N."/>
            <person name="Fauchery L."/>
            <person name="Kohler A."/>
            <person name="Kuo A."/>
            <person name="LaButti K."/>
            <person name="Pangilinan J."/>
            <person name="Lipzen A."/>
            <person name="Riley R."/>
            <person name="Andreopoulos W."/>
            <person name="He G."/>
            <person name="Johnson J."/>
            <person name="Barry K.W."/>
            <person name="Grigoriev I.V."/>
            <person name="Nagy L."/>
            <person name="Hibbett D."/>
            <person name="Henrissat B."/>
            <person name="Matheny P.B."/>
            <person name="Labbe J."/>
            <person name="Martin A.F."/>
        </authorList>
    </citation>
    <scope>NUCLEOTIDE SEQUENCE</scope>
    <source>
        <strain evidence="1">BPL698</strain>
    </source>
</reference>
<sequence length="325" mass="36329">MSSVGLPPHHSFSPFPSVAVSPLPPLPKIRSEQLRRRVFTHRSQPMSHRYNFQAPESDPCDDNEELAHIGDQVVGLAITDLIQSLYPHLRVGPASKVRDQVKRKSVLAEMLHLPATQASNLKASLNVQVDVFKAYVGGVYRDQGLEVVSNWLISLLESHVEAAYQNVRNDYHPSLETAAVPQPPGRPTARDLSLSSSTSPECAGLAFPSHVVEDPHDPRRCIPVHANVPQQGRSWPQDGDVDPRLAVEWADQSARRRRRRRNSGRWDAGERHTFAEALLNMVFDTAWDLILDAPLATFLQRRSLKGSDTTESARKRFKAWDADGE</sequence>
<dbReference type="Proteomes" id="UP001207468">
    <property type="component" value="Unassembled WGS sequence"/>
</dbReference>